<dbReference type="Proteomes" id="UP000727962">
    <property type="component" value="Unassembled WGS sequence"/>
</dbReference>
<gene>
    <name evidence="1" type="ORF">HYR64_04810</name>
</gene>
<accession>A0A931LVE1</accession>
<name>A0A931LVE1_FIMGI</name>
<protein>
    <submittedName>
        <fullName evidence="1">Uncharacterized protein</fullName>
    </submittedName>
</protein>
<comment type="caution">
    <text evidence="1">The sequence shown here is derived from an EMBL/GenBank/DDBJ whole genome shotgun (WGS) entry which is preliminary data.</text>
</comment>
<evidence type="ECO:0000313" key="2">
    <source>
        <dbReference type="Proteomes" id="UP000727962"/>
    </source>
</evidence>
<reference evidence="1" key="1">
    <citation type="submission" date="2020-07" db="EMBL/GenBank/DDBJ databases">
        <title>Huge and variable diversity of episymbiotic CPR bacteria and DPANN archaea in groundwater ecosystems.</title>
        <authorList>
            <person name="He C.Y."/>
            <person name="Keren R."/>
            <person name="Whittaker M."/>
            <person name="Farag I.F."/>
            <person name="Doudna J."/>
            <person name="Cate J.H.D."/>
            <person name="Banfield J.F."/>
        </authorList>
    </citation>
    <scope>NUCLEOTIDE SEQUENCE</scope>
    <source>
        <strain evidence="1">NC_groundwater_17_Pr7_B-0.1um_64_12</strain>
    </source>
</reference>
<organism evidence="1 2">
    <name type="scientific">Fimbriimonas ginsengisoli</name>
    <dbReference type="NCBI Taxonomy" id="1005039"/>
    <lineage>
        <taxon>Bacteria</taxon>
        <taxon>Bacillati</taxon>
        <taxon>Armatimonadota</taxon>
        <taxon>Fimbriimonadia</taxon>
        <taxon>Fimbriimonadales</taxon>
        <taxon>Fimbriimonadaceae</taxon>
        <taxon>Fimbriimonas</taxon>
    </lineage>
</organism>
<dbReference type="AlphaFoldDB" id="A0A931LVE1"/>
<evidence type="ECO:0000313" key="1">
    <source>
        <dbReference type="EMBL" id="MBI1756412.1"/>
    </source>
</evidence>
<dbReference type="EMBL" id="JACOSL010000030">
    <property type="protein sequence ID" value="MBI1756412.1"/>
    <property type="molecule type" value="Genomic_DNA"/>
</dbReference>
<proteinExistence type="predicted"/>
<sequence length="80" mass="9301">MIDNTVGPMIEVGRLLKCKKEGWIYRVVEHLPAVEGLYLERYRLEIADPRAVRSCTLQDVIARAYVLERYRVVKLARRAA</sequence>